<organism evidence="1 2">
    <name type="scientific">Gigaspora margarita</name>
    <dbReference type="NCBI Taxonomy" id="4874"/>
    <lineage>
        <taxon>Eukaryota</taxon>
        <taxon>Fungi</taxon>
        <taxon>Fungi incertae sedis</taxon>
        <taxon>Mucoromycota</taxon>
        <taxon>Glomeromycotina</taxon>
        <taxon>Glomeromycetes</taxon>
        <taxon>Diversisporales</taxon>
        <taxon>Gigasporaceae</taxon>
        <taxon>Gigaspora</taxon>
    </lineage>
</organism>
<evidence type="ECO:0000313" key="1">
    <source>
        <dbReference type="EMBL" id="CAG8805296.1"/>
    </source>
</evidence>
<sequence>MLTRVIGVRSRRKSAKIVETLKKVKNILKRTPGKERLEQLRSFKTGRGLKQR</sequence>
<protein>
    <submittedName>
        <fullName evidence="1">1099_t:CDS:1</fullName>
    </submittedName>
</protein>
<accession>A0ABN7VXV4</accession>
<name>A0ABN7VXV4_GIGMA</name>
<evidence type="ECO:0000313" key="2">
    <source>
        <dbReference type="Proteomes" id="UP000789901"/>
    </source>
</evidence>
<proteinExistence type="predicted"/>
<dbReference type="Proteomes" id="UP000789901">
    <property type="component" value="Unassembled WGS sequence"/>
</dbReference>
<comment type="caution">
    <text evidence="1">The sequence shown here is derived from an EMBL/GenBank/DDBJ whole genome shotgun (WGS) entry which is preliminary data.</text>
</comment>
<gene>
    <name evidence="1" type="ORF">GMARGA_LOCUS24058</name>
</gene>
<keyword evidence="2" id="KW-1185">Reference proteome</keyword>
<dbReference type="EMBL" id="CAJVQB010024980">
    <property type="protein sequence ID" value="CAG8805296.1"/>
    <property type="molecule type" value="Genomic_DNA"/>
</dbReference>
<feature type="non-terminal residue" evidence="1">
    <location>
        <position position="52"/>
    </location>
</feature>
<reference evidence="1 2" key="1">
    <citation type="submission" date="2021-06" db="EMBL/GenBank/DDBJ databases">
        <authorList>
            <person name="Kallberg Y."/>
            <person name="Tangrot J."/>
            <person name="Rosling A."/>
        </authorList>
    </citation>
    <scope>NUCLEOTIDE SEQUENCE [LARGE SCALE GENOMIC DNA]</scope>
    <source>
        <strain evidence="1 2">120-4 pot B 10/14</strain>
    </source>
</reference>